<proteinExistence type="predicted"/>
<evidence type="ECO:0000313" key="2">
    <source>
        <dbReference type="Proteomes" id="UP000092444"/>
    </source>
</evidence>
<reference evidence="1" key="1">
    <citation type="submission" date="2020-05" db="UniProtKB">
        <authorList>
            <consortium name="EnsemblMetazoa"/>
        </authorList>
    </citation>
    <scope>IDENTIFICATION</scope>
    <source>
        <strain evidence="1">Yale</strain>
    </source>
</reference>
<dbReference type="STRING" id="37546.A0A1B0GAL4"/>
<accession>A0A1B0GAL4</accession>
<dbReference type="AlphaFoldDB" id="A0A1B0GAL4"/>
<dbReference type="VEuPathDB" id="VectorBase:GMOY010349"/>
<dbReference type="EnsemblMetazoa" id="GMOY010349-RA">
    <property type="protein sequence ID" value="GMOY010349-PA"/>
    <property type="gene ID" value="GMOY010349"/>
</dbReference>
<dbReference type="Proteomes" id="UP000092444">
    <property type="component" value="Unassembled WGS sequence"/>
</dbReference>
<keyword evidence="2" id="KW-1185">Reference proteome</keyword>
<protein>
    <submittedName>
        <fullName evidence="1">Uncharacterized protein</fullName>
    </submittedName>
</protein>
<evidence type="ECO:0000313" key="1">
    <source>
        <dbReference type="EnsemblMetazoa" id="GMOY010349-PA"/>
    </source>
</evidence>
<sequence length="124" mass="14467">MREIFDSCYFAGPFFRHFIFNKTNAAAKVNVNVSNLEFKVEKDLQLFTKRLSQKLNKALHVLSKLREFFQTNVTKIIKFTNNDDDDMDEQVGKSSPLEDFKPEFDLGLNDIEDKPLNLHLNHSI</sequence>
<name>A0A1B0GAL4_GLOMM</name>
<dbReference type="EMBL" id="CCAG010011279">
    <property type="status" value="NOT_ANNOTATED_CDS"/>
    <property type="molecule type" value="Genomic_DNA"/>
</dbReference>
<organism evidence="1 2">
    <name type="scientific">Glossina morsitans morsitans</name>
    <name type="common">Savannah tsetse fly</name>
    <dbReference type="NCBI Taxonomy" id="37546"/>
    <lineage>
        <taxon>Eukaryota</taxon>
        <taxon>Metazoa</taxon>
        <taxon>Ecdysozoa</taxon>
        <taxon>Arthropoda</taxon>
        <taxon>Hexapoda</taxon>
        <taxon>Insecta</taxon>
        <taxon>Pterygota</taxon>
        <taxon>Neoptera</taxon>
        <taxon>Endopterygota</taxon>
        <taxon>Diptera</taxon>
        <taxon>Brachycera</taxon>
        <taxon>Muscomorpha</taxon>
        <taxon>Hippoboscoidea</taxon>
        <taxon>Glossinidae</taxon>
        <taxon>Glossina</taxon>
    </lineage>
</organism>